<dbReference type="EMBL" id="BAAATD010000005">
    <property type="protein sequence ID" value="GAA2605562.1"/>
    <property type="molecule type" value="Genomic_DNA"/>
</dbReference>
<dbReference type="PROSITE" id="PS50222">
    <property type="entry name" value="EF_HAND_2"/>
    <property type="match status" value="3"/>
</dbReference>
<name>A0ABN3Q0R1_9ACTN</name>
<comment type="caution">
    <text evidence="2">The sequence shown here is derived from an EMBL/GenBank/DDBJ whole genome shotgun (WGS) entry which is preliminary data.</text>
</comment>
<protein>
    <submittedName>
        <fullName evidence="2">EF-hand domain-containing protein</fullName>
    </submittedName>
</protein>
<feature type="domain" description="EF-hand" evidence="1">
    <location>
        <begin position="6"/>
        <end position="41"/>
    </location>
</feature>
<evidence type="ECO:0000313" key="3">
    <source>
        <dbReference type="Proteomes" id="UP001501509"/>
    </source>
</evidence>
<dbReference type="RefSeq" id="WP_344543688.1">
    <property type="nucleotide sequence ID" value="NZ_BAAATD010000005.1"/>
</dbReference>
<dbReference type="Gene3D" id="1.10.238.10">
    <property type="entry name" value="EF-hand"/>
    <property type="match status" value="1"/>
</dbReference>
<sequence length="190" mass="21191">MEISSFLDRKLGRRFRTFDRDGDGFIQRKDFEHSASMMIEEFGHKPDSPAAQRLLSLSLGLWDHLATVADADDDGQISETEYKNAFAAGLLETPDSFDAAYRPFLEAIMGIADTDADGRLTEDDHVRWTGSLMGLPQADAREVFQRLDSDSDGLITTGDLLEAIREYYFDDDPASSGSWLLGPLDQQTTD</sequence>
<dbReference type="SUPFAM" id="SSF47473">
    <property type="entry name" value="EF-hand"/>
    <property type="match status" value="1"/>
</dbReference>
<dbReference type="InterPro" id="IPR002048">
    <property type="entry name" value="EF_hand_dom"/>
</dbReference>
<dbReference type="InterPro" id="IPR011992">
    <property type="entry name" value="EF-hand-dom_pair"/>
</dbReference>
<dbReference type="InterPro" id="IPR018247">
    <property type="entry name" value="EF_Hand_1_Ca_BS"/>
</dbReference>
<accession>A0ABN3Q0R1</accession>
<evidence type="ECO:0000259" key="1">
    <source>
        <dbReference type="PROSITE" id="PS50222"/>
    </source>
</evidence>
<feature type="domain" description="EF-hand" evidence="1">
    <location>
        <begin position="57"/>
        <end position="92"/>
    </location>
</feature>
<keyword evidence="3" id="KW-1185">Reference proteome</keyword>
<dbReference type="PROSITE" id="PS00018">
    <property type="entry name" value="EF_HAND_1"/>
    <property type="match status" value="3"/>
</dbReference>
<organism evidence="2 3">
    <name type="scientific">Actinomadura fulvescens</name>
    <dbReference type="NCBI Taxonomy" id="46160"/>
    <lineage>
        <taxon>Bacteria</taxon>
        <taxon>Bacillati</taxon>
        <taxon>Actinomycetota</taxon>
        <taxon>Actinomycetes</taxon>
        <taxon>Streptosporangiales</taxon>
        <taxon>Thermomonosporaceae</taxon>
        <taxon>Actinomadura</taxon>
    </lineage>
</organism>
<proteinExistence type="predicted"/>
<feature type="domain" description="EF-hand" evidence="1">
    <location>
        <begin position="135"/>
        <end position="170"/>
    </location>
</feature>
<gene>
    <name evidence="2" type="ORF">GCM10010411_44670</name>
</gene>
<reference evidence="2 3" key="1">
    <citation type="journal article" date="2019" name="Int. J. Syst. Evol. Microbiol.">
        <title>The Global Catalogue of Microorganisms (GCM) 10K type strain sequencing project: providing services to taxonomists for standard genome sequencing and annotation.</title>
        <authorList>
            <consortium name="The Broad Institute Genomics Platform"/>
            <consortium name="The Broad Institute Genome Sequencing Center for Infectious Disease"/>
            <person name="Wu L."/>
            <person name="Ma J."/>
        </authorList>
    </citation>
    <scope>NUCLEOTIDE SEQUENCE [LARGE SCALE GENOMIC DNA]</scope>
    <source>
        <strain evidence="2 3">JCM 6833</strain>
    </source>
</reference>
<dbReference type="SMART" id="SM00054">
    <property type="entry name" value="EFh"/>
    <property type="match status" value="4"/>
</dbReference>
<dbReference type="Pfam" id="PF13499">
    <property type="entry name" value="EF-hand_7"/>
    <property type="match status" value="1"/>
</dbReference>
<dbReference type="Proteomes" id="UP001501509">
    <property type="component" value="Unassembled WGS sequence"/>
</dbReference>
<evidence type="ECO:0000313" key="2">
    <source>
        <dbReference type="EMBL" id="GAA2605562.1"/>
    </source>
</evidence>